<dbReference type="CDD" id="cd00082">
    <property type="entry name" value="HisKA"/>
    <property type="match status" value="1"/>
</dbReference>
<evidence type="ECO:0000256" key="11">
    <source>
        <dbReference type="ARBA" id="ARBA00023163"/>
    </source>
</evidence>
<keyword evidence="8" id="KW-0902">Two-component regulatory system</keyword>
<dbReference type="InterPro" id="IPR036097">
    <property type="entry name" value="HisK_dim/P_sf"/>
</dbReference>
<evidence type="ECO:0000313" key="18">
    <source>
        <dbReference type="Proteomes" id="UP000650081"/>
    </source>
</evidence>
<dbReference type="Proteomes" id="UP000650081">
    <property type="component" value="Unassembled WGS sequence"/>
</dbReference>
<evidence type="ECO:0000256" key="2">
    <source>
        <dbReference type="ARBA" id="ARBA00012438"/>
    </source>
</evidence>
<evidence type="ECO:0000256" key="13">
    <source>
        <dbReference type="SAM" id="Phobius"/>
    </source>
</evidence>
<dbReference type="EC" id="2.7.13.3" evidence="2"/>
<dbReference type="PROSITE" id="PS50109">
    <property type="entry name" value="HIS_KIN"/>
    <property type="match status" value="1"/>
</dbReference>
<dbReference type="InterPro" id="IPR011623">
    <property type="entry name" value="7TMR_DISM_rcpt_extracell_dom1"/>
</dbReference>
<dbReference type="Pfam" id="PF00512">
    <property type="entry name" value="HisKA"/>
    <property type="match status" value="1"/>
</dbReference>
<dbReference type="Pfam" id="PF00072">
    <property type="entry name" value="Response_reg"/>
    <property type="match status" value="1"/>
</dbReference>
<feature type="transmembrane region" description="Helical" evidence="13">
    <location>
        <begin position="208"/>
        <end position="228"/>
    </location>
</feature>
<feature type="transmembrane region" description="Helical" evidence="13">
    <location>
        <begin position="180"/>
        <end position="201"/>
    </location>
</feature>
<dbReference type="PANTHER" id="PTHR43547">
    <property type="entry name" value="TWO-COMPONENT HISTIDINE KINASE"/>
    <property type="match status" value="1"/>
</dbReference>
<dbReference type="InterPro" id="IPR018060">
    <property type="entry name" value="HTH_AraC"/>
</dbReference>
<feature type="domain" description="Histidine kinase" evidence="15">
    <location>
        <begin position="414"/>
        <end position="627"/>
    </location>
</feature>
<dbReference type="InterPro" id="IPR018062">
    <property type="entry name" value="HTH_AraC-typ_CS"/>
</dbReference>
<dbReference type="SMART" id="SM00342">
    <property type="entry name" value="HTH_ARAC"/>
    <property type="match status" value="1"/>
</dbReference>
<keyword evidence="18" id="KW-1185">Reference proteome</keyword>
<feature type="domain" description="HTH araC/xylS-type" evidence="14">
    <location>
        <begin position="829"/>
        <end position="928"/>
    </location>
</feature>
<keyword evidence="13" id="KW-1133">Transmembrane helix</keyword>
<dbReference type="SUPFAM" id="SSF46689">
    <property type="entry name" value="Homeodomain-like"/>
    <property type="match status" value="1"/>
</dbReference>
<dbReference type="PRINTS" id="PR00344">
    <property type="entry name" value="BCTRLSENSOR"/>
</dbReference>
<keyword evidence="7" id="KW-0067">ATP-binding</keyword>
<evidence type="ECO:0000256" key="6">
    <source>
        <dbReference type="ARBA" id="ARBA00022777"/>
    </source>
</evidence>
<dbReference type="EMBL" id="JACSIT010000065">
    <property type="protein sequence ID" value="MBC6993355.1"/>
    <property type="molecule type" value="Genomic_DNA"/>
</dbReference>
<dbReference type="FunFam" id="3.30.565.10:FF:000037">
    <property type="entry name" value="Hybrid sensor histidine kinase/response regulator"/>
    <property type="match status" value="1"/>
</dbReference>
<evidence type="ECO:0000259" key="16">
    <source>
        <dbReference type="PROSITE" id="PS50110"/>
    </source>
</evidence>
<evidence type="ECO:0000256" key="4">
    <source>
        <dbReference type="ARBA" id="ARBA00022679"/>
    </source>
</evidence>
<evidence type="ECO:0000256" key="12">
    <source>
        <dbReference type="PROSITE-ProRule" id="PRU00169"/>
    </source>
</evidence>
<sequence>MKITDWRGVVAVAFLLVSFATGCGREAPGEVGLAPELIEVKVNGRSAAAPNSLDLLPWLGLTPAELDTVRSIRFRLESAQDMVPLLFLGYAQDVTVSGLGPPVHLGTLVPERESGGRPAVQFFHRQEGYAAHLPVELKAGKAVEVQLTYRKLVQRPAGRAVRLMAPAYVQYHANWGFSDFFNGVFQGMIWILIFYHLLLYLTVREGSYLWYCAYMLCISALTLGDVGYWQRAIFQDYPAWGWHLFQAMQYITGIMTLVFMRSFVNLRRLDPRLDRIVRWFIVGNLAILGALALWYFPTRDGRGLQLIKVLIIPFAGFGLWVCYKLLRSGNVVARYFAVAGAFTAVVVAVNAVLEQFFPEPFPGTNFIHYYWIQVAVICHLLTFALGMGYRRRQQDLELQKTKELDHLKTRFYTNITHEFRTPLTVILGMADQIPGDGKARDLIKRNANQLLRLINQLLGLSRLETQRVQPEYIYGEIVAFLRYLTESFHSLATDKGIKLVFYTEATELWMDYDPEKLQPIIFNLLSNALKFTEAGGEVVLHLREQSTKDGRWLQLKVSDTGIGIAEAVLPQIFDRFFQVENNAQVVEGTGIGLAYARELVRLLEGDIEVSSTVGKGTTFRVLLPIRTTTKNRVGQGRLGLEGGPRLGGPFLAAPEVAGIAPASAPPKMPAPETDAGAEEQPCILIVDDNADVREYIFGLLKGAYQLRQASDGESGVAAALEEVPDLIISDIMMPRRNGYELSKELKGDQRTSHIPIILLTAKVTQEDKLAGLESGADVFLTKPFDRAELLLRIENLLENRRKLRNYYAEGQVPALADALRPDPEAAFLAVLEKVVMERLDDPSLDVPQLAAAVAMSQSQMYRKLKAVTGKTPSQFMRSVRLRRGRELLTDPARNVSEIAYAVGFSDPNYFSRTFNDEFGCNPSDWRKKNGIVSL</sequence>
<evidence type="ECO:0000256" key="8">
    <source>
        <dbReference type="ARBA" id="ARBA00023012"/>
    </source>
</evidence>
<feature type="transmembrane region" description="Helical" evidence="13">
    <location>
        <begin position="276"/>
        <end position="297"/>
    </location>
</feature>
<dbReference type="PANTHER" id="PTHR43547:SF2">
    <property type="entry name" value="HYBRID SIGNAL TRANSDUCTION HISTIDINE KINASE C"/>
    <property type="match status" value="1"/>
</dbReference>
<evidence type="ECO:0000256" key="9">
    <source>
        <dbReference type="ARBA" id="ARBA00023015"/>
    </source>
</evidence>
<feature type="modified residue" description="4-aspartylphosphate" evidence="12">
    <location>
        <position position="730"/>
    </location>
</feature>
<dbReference type="InterPro" id="IPR003661">
    <property type="entry name" value="HisK_dim/P_dom"/>
</dbReference>
<comment type="caution">
    <text evidence="17">The sequence shown here is derived from an EMBL/GenBank/DDBJ whole genome shotgun (WGS) entry which is preliminary data.</text>
</comment>
<keyword evidence="4" id="KW-0808">Transferase</keyword>
<comment type="catalytic activity">
    <reaction evidence="1">
        <text>ATP + protein L-histidine = ADP + protein N-phospho-L-histidine.</text>
        <dbReference type="EC" id="2.7.13.3"/>
    </reaction>
</comment>
<dbReference type="GO" id="GO:0003700">
    <property type="term" value="F:DNA-binding transcription factor activity"/>
    <property type="evidence" value="ECO:0007669"/>
    <property type="project" value="InterPro"/>
</dbReference>
<evidence type="ECO:0000256" key="7">
    <source>
        <dbReference type="ARBA" id="ARBA00022840"/>
    </source>
</evidence>
<dbReference type="SUPFAM" id="SSF55874">
    <property type="entry name" value="ATPase domain of HSP90 chaperone/DNA topoisomerase II/histidine kinase"/>
    <property type="match status" value="1"/>
</dbReference>
<dbReference type="Gene3D" id="1.10.287.130">
    <property type="match status" value="1"/>
</dbReference>
<dbReference type="Gene3D" id="3.30.565.10">
    <property type="entry name" value="Histidine kinase-like ATPase, C-terminal domain"/>
    <property type="match status" value="1"/>
</dbReference>
<keyword evidence="9" id="KW-0805">Transcription regulation</keyword>
<proteinExistence type="predicted"/>
<keyword evidence="13" id="KW-0812">Transmembrane</keyword>
<keyword evidence="10" id="KW-0238">DNA-binding</keyword>
<reference evidence="17" key="1">
    <citation type="submission" date="2020-08" db="EMBL/GenBank/DDBJ databases">
        <title>Lewinella bacteria from marine environments.</title>
        <authorList>
            <person name="Zhong Y."/>
        </authorList>
    </citation>
    <scope>NUCLEOTIDE SEQUENCE</scope>
    <source>
        <strain evidence="17">KCTC 42187</strain>
    </source>
</reference>
<feature type="domain" description="Response regulatory" evidence="16">
    <location>
        <begin position="682"/>
        <end position="797"/>
    </location>
</feature>
<dbReference type="GO" id="GO:0043565">
    <property type="term" value="F:sequence-specific DNA binding"/>
    <property type="evidence" value="ECO:0007669"/>
    <property type="project" value="InterPro"/>
</dbReference>
<keyword evidence="13" id="KW-0472">Membrane</keyword>
<feature type="transmembrane region" description="Helical" evidence="13">
    <location>
        <begin position="369"/>
        <end position="389"/>
    </location>
</feature>
<dbReference type="InterPro" id="IPR001789">
    <property type="entry name" value="Sig_transdc_resp-reg_receiver"/>
</dbReference>
<dbReference type="GO" id="GO:0005524">
    <property type="term" value="F:ATP binding"/>
    <property type="evidence" value="ECO:0007669"/>
    <property type="project" value="UniProtKB-KW"/>
</dbReference>
<evidence type="ECO:0000259" key="15">
    <source>
        <dbReference type="PROSITE" id="PS50109"/>
    </source>
</evidence>
<evidence type="ECO:0000259" key="14">
    <source>
        <dbReference type="PROSITE" id="PS01124"/>
    </source>
</evidence>
<evidence type="ECO:0000256" key="3">
    <source>
        <dbReference type="ARBA" id="ARBA00022553"/>
    </source>
</evidence>
<protein>
    <recommendedName>
        <fullName evidence="2">histidine kinase</fullName>
        <ecNumber evidence="2">2.7.13.3</ecNumber>
    </recommendedName>
</protein>
<keyword evidence="6" id="KW-0418">Kinase</keyword>
<dbReference type="Pfam" id="PF07695">
    <property type="entry name" value="7TMR-DISM_7TM"/>
    <property type="match status" value="1"/>
</dbReference>
<evidence type="ECO:0000313" key="17">
    <source>
        <dbReference type="EMBL" id="MBC6993355.1"/>
    </source>
</evidence>
<feature type="transmembrane region" description="Helical" evidence="13">
    <location>
        <begin position="303"/>
        <end position="323"/>
    </location>
</feature>
<accession>A0A923T6F0</accession>
<dbReference type="SMART" id="SM00448">
    <property type="entry name" value="REC"/>
    <property type="match status" value="1"/>
</dbReference>
<dbReference type="SMART" id="SM00388">
    <property type="entry name" value="HisKA"/>
    <property type="match status" value="1"/>
</dbReference>
<evidence type="ECO:0000256" key="1">
    <source>
        <dbReference type="ARBA" id="ARBA00000085"/>
    </source>
</evidence>
<dbReference type="PROSITE" id="PS00041">
    <property type="entry name" value="HTH_ARAC_FAMILY_1"/>
    <property type="match status" value="1"/>
</dbReference>
<dbReference type="InterPro" id="IPR003594">
    <property type="entry name" value="HATPase_dom"/>
</dbReference>
<keyword evidence="11" id="KW-0804">Transcription</keyword>
<dbReference type="InterPro" id="IPR005467">
    <property type="entry name" value="His_kinase_dom"/>
</dbReference>
<dbReference type="PROSITE" id="PS51257">
    <property type="entry name" value="PROKAR_LIPOPROTEIN"/>
    <property type="match status" value="1"/>
</dbReference>
<dbReference type="Pfam" id="PF02518">
    <property type="entry name" value="HATPase_c"/>
    <property type="match status" value="1"/>
</dbReference>
<dbReference type="Gene3D" id="1.10.10.60">
    <property type="entry name" value="Homeodomain-like"/>
    <property type="match status" value="1"/>
</dbReference>
<dbReference type="InterPro" id="IPR004358">
    <property type="entry name" value="Sig_transdc_His_kin-like_C"/>
</dbReference>
<dbReference type="PROSITE" id="PS01124">
    <property type="entry name" value="HTH_ARAC_FAMILY_2"/>
    <property type="match status" value="1"/>
</dbReference>
<dbReference type="Gene3D" id="3.40.50.2300">
    <property type="match status" value="1"/>
</dbReference>
<dbReference type="AlphaFoldDB" id="A0A923T6F0"/>
<dbReference type="SMART" id="SM00387">
    <property type="entry name" value="HATPase_c"/>
    <property type="match status" value="1"/>
</dbReference>
<dbReference type="InterPro" id="IPR011006">
    <property type="entry name" value="CheY-like_superfamily"/>
</dbReference>
<dbReference type="SUPFAM" id="SSF52172">
    <property type="entry name" value="CheY-like"/>
    <property type="match status" value="1"/>
</dbReference>
<evidence type="ECO:0000256" key="5">
    <source>
        <dbReference type="ARBA" id="ARBA00022741"/>
    </source>
</evidence>
<organism evidence="17 18">
    <name type="scientific">Neolewinella lacunae</name>
    <dbReference type="NCBI Taxonomy" id="1517758"/>
    <lineage>
        <taxon>Bacteria</taxon>
        <taxon>Pseudomonadati</taxon>
        <taxon>Bacteroidota</taxon>
        <taxon>Saprospiria</taxon>
        <taxon>Saprospirales</taxon>
        <taxon>Lewinellaceae</taxon>
        <taxon>Neolewinella</taxon>
    </lineage>
</organism>
<evidence type="ECO:0000256" key="10">
    <source>
        <dbReference type="ARBA" id="ARBA00023125"/>
    </source>
</evidence>
<dbReference type="RefSeq" id="WP_187465469.1">
    <property type="nucleotide sequence ID" value="NZ_JAUFQK010000114.1"/>
</dbReference>
<keyword evidence="5" id="KW-0547">Nucleotide-binding</keyword>
<dbReference type="GO" id="GO:0000155">
    <property type="term" value="F:phosphorelay sensor kinase activity"/>
    <property type="evidence" value="ECO:0007669"/>
    <property type="project" value="InterPro"/>
</dbReference>
<name>A0A923T6F0_9BACT</name>
<feature type="transmembrane region" description="Helical" evidence="13">
    <location>
        <begin position="335"/>
        <end position="357"/>
    </location>
</feature>
<dbReference type="Pfam" id="PF12833">
    <property type="entry name" value="HTH_18"/>
    <property type="match status" value="1"/>
</dbReference>
<dbReference type="PROSITE" id="PS50110">
    <property type="entry name" value="RESPONSE_REGULATORY"/>
    <property type="match status" value="1"/>
</dbReference>
<dbReference type="InterPro" id="IPR009057">
    <property type="entry name" value="Homeodomain-like_sf"/>
</dbReference>
<dbReference type="SUPFAM" id="SSF47384">
    <property type="entry name" value="Homodimeric domain of signal transducing histidine kinase"/>
    <property type="match status" value="1"/>
</dbReference>
<dbReference type="InterPro" id="IPR036890">
    <property type="entry name" value="HATPase_C_sf"/>
</dbReference>
<feature type="transmembrane region" description="Helical" evidence="13">
    <location>
        <begin position="240"/>
        <end position="264"/>
    </location>
</feature>
<keyword evidence="3 12" id="KW-0597">Phosphoprotein</keyword>
<gene>
    <name evidence="17" type="ORF">H9S92_04220</name>
</gene>